<comment type="caution">
    <text evidence="2">The sequence shown here is derived from an EMBL/GenBank/DDBJ whole genome shotgun (WGS) entry which is preliminary data.</text>
</comment>
<keyword evidence="1" id="KW-1133">Transmembrane helix</keyword>
<accession>U2F6T0</accession>
<dbReference type="AlphaFoldDB" id="U2F6T0"/>
<dbReference type="EMBL" id="ANNJ01000004">
    <property type="protein sequence ID" value="ERJ32281.1"/>
    <property type="molecule type" value="Genomic_DNA"/>
</dbReference>
<keyword evidence="1" id="KW-0812">Transmembrane</keyword>
<organism evidence="2 3">
    <name type="scientific">Campylobacter concisus UNSW2</name>
    <dbReference type="NCBI Taxonomy" id="1242965"/>
    <lineage>
        <taxon>Bacteria</taxon>
        <taxon>Pseudomonadati</taxon>
        <taxon>Campylobacterota</taxon>
        <taxon>Epsilonproteobacteria</taxon>
        <taxon>Campylobacterales</taxon>
        <taxon>Campylobacteraceae</taxon>
        <taxon>Campylobacter</taxon>
    </lineage>
</organism>
<evidence type="ECO:0000313" key="2">
    <source>
        <dbReference type="EMBL" id="ERJ32281.1"/>
    </source>
</evidence>
<dbReference type="PATRIC" id="fig|1242965.3.peg.543"/>
<proteinExistence type="predicted"/>
<feature type="transmembrane region" description="Helical" evidence="1">
    <location>
        <begin position="33"/>
        <end position="53"/>
    </location>
</feature>
<reference evidence="2 3" key="1">
    <citation type="journal article" date="2013" name="BMC Genomics">
        <title>Comparative genomics of Campylobacter concisus isolates reveals genetic diversity and provides insights into disease association.</title>
        <authorList>
            <person name="Deshpande N.P."/>
            <person name="Kaakoush N.O."/>
            <person name="Wilkins M.R."/>
            <person name="Mitchell H.M."/>
        </authorList>
    </citation>
    <scope>NUCLEOTIDE SEQUENCE [LARGE SCALE GENOMIC DNA]</scope>
    <source>
        <strain evidence="2 3">UNSW2</strain>
    </source>
</reference>
<gene>
    <name evidence="2" type="ORF">UNSW2_1257</name>
</gene>
<evidence type="ECO:0000256" key="1">
    <source>
        <dbReference type="SAM" id="Phobius"/>
    </source>
</evidence>
<protein>
    <submittedName>
        <fullName evidence="2">Uncharacterized protein</fullName>
    </submittedName>
</protein>
<name>U2F6T0_9BACT</name>
<evidence type="ECO:0000313" key="3">
    <source>
        <dbReference type="Proteomes" id="UP000016625"/>
    </source>
</evidence>
<sequence length="70" mass="7778">MLLLNLARIRSSYQLLKNTRFGLNLHPKTPSQASTLFTFIAAFASVGKIGVVFKGYKLIKIALTHIFKIG</sequence>
<dbReference type="Proteomes" id="UP000016625">
    <property type="component" value="Unassembled WGS sequence"/>
</dbReference>
<keyword evidence="1" id="KW-0472">Membrane</keyword>